<dbReference type="EMBL" id="FWXO01000002">
    <property type="protein sequence ID" value="SMC56811.1"/>
    <property type="molecule type" value="Genomic_DNA"/>
</dbReference>
<sequence length="153" mass="16554">MKKLIAFTIALFAFGLIQTNAQTNYKTSVGLAIDFGTGVTLVGPSAKYFFETRQAGVAELIFGSGYTGFTLLYQYHGDISAQDGLKWFAGAGPSFTFIGGGTNFSARPIVGVDYKIATIPLNFSFDWRPDILISDDGGFQAARFGLGFRYVIN</sequence>
<dbReference type="AlphaFoldDB" id="A0A1W2A8Q9"/>
<dbReference type="RefSeq" id="WP_084061208.1">
    <property type="nucleotide sequence ID" value="NZ_FWXO01000002.1"/>
</dbReference>
<evidence type="ECO:0000313" key="3">
    <source>
        <dbReference type="Proteomes" id="UP000192360"/>
    </source>
</evidence>
<evidence type="ECO:0000256" key="1">
    <source>
        <dbReference type="SAM" id="SignalP"/>
    </source>
</evidence>
<proteinExistence type="predicted"/>
<protein>
    <recommendedName>
        <fullName evidence="4">Outer membrane protein beta-barrel domain-containing protein</fullName>
    </recommendedName>
</protein>
<dbReference type="OrthoDB" id="978645at2"/>
<gene>
    <name evidence="2" type="ORF">SAMN05660703_1876</name>
</gene>
<name>A0A1W2A8Q9_9FLAO</name>
<evidence type="ECO:0008006" key="4">
    <source>
        <dbReference type="Google" id="ProtNLM"/>
    </source>
</evidence>
<reference evidence="2 3" key="1">
    <citation type="submission" date="2017-04" db="EMBL/GenBank/DDBJ databases">
        <authorList>
            <person name="Afonso C.L."/>
            <person name="Miller P.J."/>
            <person name="Scott M.A."/>
            <person name="Spackman E."/>
            <person name="Goraichik I."/>
            <person name="Dimitrov K.M."/>
            <person name="Suarez D.L."/>
            <person name="Swayne D.E."/>
        </authorList>
    </citation>
    <scope>NUCLEOTIDE SEQUENCE [LARGE SCALE GENOMIC DNA]</scope>
    <source>
        <strain evidence="2 3">DSM 21164</strain>
    </source>
</reference>
<dbReference type="Proteomes" id="UP000192360">
    <property type="component" value="Unassembled WGS sequence"/>
</dbReference>
<organism evidence="2 3">
    <name type="scientific">Cellulophaga tyrosinoxydans</name>
    <dbReference type="NCBI Taxonomy" id="504486"/>
    <lineage>
        <taxon>Bacteria</taxon>
        <taxon>Pseudomonadati</taxon>
        <taxon>Bacteroidota</taxon>
        <taxon>Flavobacteriia</taxon>
        <taxon>Flavobacteriales</taxon>
        <taxon>Flavobacteriaceae</taxon>
        <taxon>Cellulophaga</taxon>
    </lineage>
</organism>
<dbReference type="STRING" id="504486.SAMN05660703_1876"/>
<evidence type="ECO:0000313" key="2">
    <source>
        <dbReference type="EMBL" id="SMC56811.1"/>
    </source>
</evidence>
<feature type="chain" id="PRO_5013320558" description="Outer membrane protein beta-barrel domain-containing protein" evidence="1">
    <location>
        <begin position="22"/>
        <end position="153"/>
    </location>
</feature>
<accession>A0A1W2A8Q9</accession>
<feature type="signal peptide" evidence="1">
    <location>
        <begin position="1"/>
        <end position="21"/>
    </location>
</feature>
<keyword evidence="1" id="KW-0732">Signal</keyword>
<keyword evidence="3" id="KW-1185">Reference proteome</keyword>